<evidence type="ECO:0000313" key="1">
    <source>
        <dbReference type="EMBL" id="PIS07803.1"/>
    </source>
</evidence>
<name>A0A2H0W6S9_9BACT</name>
<dbReference type="Proteomes" id="UP000231382">
    <property type="component" value="Unassembled WGS sequence"/>
</dbReference>
<accession>A0A2H0W6S9</accession>
<evidence type="ECO:0000313" key="2">
    <source>
        <dbReference type="Proteomes" id="UP000231382"/>
    </source>
</evidence>
<sequence length="110" mass="12877">MNEFRSEHSEAENEFNFLLLLSLSDRVDLAKELDAKRRQLMGDQENDIVLDPQNVAKMDHALRDTIKWAETDDKSWLMMISLYLNQIKVLSSQKDVEIILSHFSVHNMDI</sequence>
<organism evidence="1 2">
    <name type="scientific">Candidatus Berkelbacteria bacterium CG10_big_fil_rev_8_21_14_0_10_43_13</name>
    <dbReference type="NCBI Taxonomy" id="1974514"/>
    <lineage>
        <taxon>Bacteria</taxon>
        <taxon>Candidatus Berkelbacteria</taxon>
    </lineage>
</organism>
<dbReference type="AlphaFoldDB" id="A0A2H0W6S9"/>
<gene>
    <name evidence="1" type="ORF">COT78_01735</name>
</gene>
<comment type="caution">
    <text evidence="1">The sequence shown here is derived from an EMBL/GenBank/DDBJ whole genome shotgun (WGS) entry which is preliminary data.</text>
</comment>
<proteinExistence type="predicted"/>
<protein>
    <submittedName>
        <fullName evidence="1">Uncharacterized protein</fullName>
    </submittedName>
</protein>
<dbReference type="EMBL" id="PEZW01000011">
    <property type="protein sequence ID" value="PIS07803.1"/>
    <property type="molecule type" value="Genomic_DNA"/>
</dbReference>
<reference evidence="2" key="1">
    <citation type="submission" date="2017-09" db="EMBL/GenBank/DDBJ databases">
        <title>Depth-based differentiation of microbial function through sediment-hosted aquifers and enrichment of novel symbionts in the deep terrestrial subsurface.</title>
        <authorList>
            <person name="Probst A.J."/>
            <person name="Ladd B."/>
            <person name="Jarett J.K."/>
            <person name="Geller-Mcgrath D.E."/>
            <person name="Sieber C.M.K."/>
            <person name="Emerson J.B."/>
            <person name="Anantharaman K."/>
            <person name="Thomas B.C."/>
            <person name="Malmstrom R."/>
            <person name="Stieglmeier M."/>
            <person name="Klingl A."/>
            <person name="Woyke T."/>
            <person name="Ryan C.M."/>
            <person name="Banfield J.F."/>
        </authorList>
    </citation>
    <scope>NUCLEOTIDE SEQUENCE [LARGE SCALE GENOMIC DNA]</scope>
</reference>